<evidence type="ECO:0000259" key="2">
    <source>
        <dbReference type="Pfam" id="PF00535"/>
    </source>
</evidence>
<dbReference type="InterPro" id="IPR001173">
    <property type="entry name" value="Glyco_trans_2-like"/>
</dbReference>
<dbReference type="Gene3D" id="3.90.550.10">
    <property type="entry name" value="Spore Coat Polysaccharide Biosynthesis Protein SpsA, Chain A"/>
    <property type="match status" value="1"/>
</dbReference>
<sequence>MEKKKVLIIIPAYNEQNSIPTVLRKIQALPEQYDIVVINDGSKDNTSLAARSVNGVTVIDLPHNLGIGGAMQTGYIFAHRRGYDIAVQVDADGQHNPDDLPRLLAPLIRGDVNMTVGSRYVEKTAYRSTIMRRLGMVIFSLVVSLITGQKFTDTTSGYRAVDREIIAFYGRNYPTDYPEVEALVLLKRAGFRIAEVSVGMDARQAGTSSITPLKSIYYMIKVLLAILINVVRPKLKGA</sequence>
<proteinExistence type="predicted"/>
<dbReference type="PANTHER" id="PTHR10859:SF114">
    <property type="entry name" value="DOLICHOL-PHOSPHATE MANNOSYLTRANSFERASE"/>
    <property type="match status" value="1"/>
</dbReference>
<accession>A0A6I3SLZ5</accession>
<name>A0A6I3SLZ5_HELMO</name>
<keyword evidence="1" id="KW-0812">Transmembrane</keyword>
<dbReference type="AlphaFoldDB" id="A0A6I3SLZ5"/>
<feature type="domain" description="Glycosyltransferase 2-like" evidence="2">
    <location>
        <begin position="8"/>
        <end position="166"/>
    </location>
</feature>
<keyword evidence="3" id="KW-0808">Transferase</keyword>
<dbReference type="Proteomes" id="UP000430670">
    <property type="component" value="Unassembled WGS sequence"/>
</dbReference>
<comment type="caution">
    <text evidence="3">The sequence shown here is derived from an EMBL/GenBank/DDBJ whole genome shotgun (WGS) entry which is preliminary data.</text>
</comment>
<dbReference type="PANTHER" id="PTHR10859">
    <property type="entry name" value="GLYCOSYL TRANSFERASE"/>
    <property type="match status" value="1"/>
</dbReference>
<keyword evidence="1" id="KW-0472">Membrane</keyword>
<dbReference type="EMBL" id="WNKU01000017">
    <property type="protein sequence ID" value="MTV49974.1"/>
    <property type="molecule type" value="Genomic_DNA"/>
</dbReference>
<dbReference type="OrthoDB" id="9810303at2"/>
<feature type="transmembrane region" description="Helical" evidence="1">
    <location>
        <begin position="215"/>
        <end position="231"/>
    </location>
</feature>
<keyword evidence="1" id="KW-1133">Transmembrane helix</keyword>
<evidence type="ECO:0000313" key="3">
    <source>
        <dbReference type="EMBL" id="MTV49974.1"/>
    </source>
</evidence>
<reference evidence="3 4" key="1">
    <citation type="submission" date="2019-11" db="EMBL/GenBank/DDBJ databases">
        <title>Whole-genome sequence of a the green, strictly anaerobic photosynthetic bacterium Heliobacillus mobilis DSM 6151.</title>
        <authorList>
            <person name="Kyndt J.A."/>
            <person name="Meyer T.E."/>
        </authorList>
    </citation>
    <scope>NUCLEOTIDE SEQUENCE [LARGE SCALE GENOMIC DNA]</scope>
    <source>
        <strain evidence="3 4">DSM 6151</strain>
    </source>
</reference>
<dbReference type="GO" id="GO:0006487">
    <property type="term" value="P:protein N-linked glycosylation"/>
    <property type="evidence" value="ECO:0007669"/>
    <property type="project" value="TreeGrafter"/>
</dbReference>
<feature type="transmembrane region" description="Helical" evidence="1">
    <location>
        <begin position="134"/>
        <end position="152"/>
    </location>
</feature>
<protein>
    <submittedName>
        <fullName evidence="3">Glycosyltransferase</fullName>
    </submittedName>
</protein>
<dbReference type="SUPFAM" id="SSF53448">
    <property type="entry name" value="Nucleotide-diphospho-sugar transferases"/>
    <property type="match status" value="1"/>
</dbReference>
<evidence type="ECO:0000313" key="4">
    <source>
        <dbReference type="Proteomes" id="UP000430670"/>
    </source>
</evidence>
<dbReference type="GO" id="GO:0016740">
    <property type="term" value="F:transferase activity"/>
    <property type="evidence" value="ECO:0007669"/>
    <property type="project" value="UniProtKB-KW"/>
</dbReference>
<keyword evidence="4" id="KW-1185">Reference proteome</keyword>
<evidence type="ECO:0000256" key="1">
    <source>
        <dbReference type="SAM" id="Phobius"/>
    </source>
</evidence>
<dbReference type="CDD" id="cd04179">
    <property type="entry name" value="DPM_DPG-synthase_like"/>
    <property type="match status" value="1"/>
</dbReference>
<gene>
    <name evidence="3" type="ORF">GJ688_13420</name>
</gene>
<dbReference type="InterPro" id="IPR029044">
    <property type="entry name" value="Nucleotide-diphossugar_trans"/>
</dbReference>
<dbReference type="RefSeq" id="WP_155477066.1">
    <property type="nucleotide sequence ID" value="NZ_WNKU01000017.1"/>
</dbReference>
<organism evidence="3 4">
    <name type="scientific">Heliobacterium mobile</name>
    <name type="common">Heliobacillus mobilis</name>
    <dbReference type="NCBI Taxonomy" id="28064"/>
    <lineage>
        <taxon>Bacteria</taxon>
        <taxon>Bacillati</taxon>
        <taxon>Bacillota</taxon>
        <taxon>Clostridia</taxon>
        <taxon>Eubacteriales</taxon>
        <taxon>Heliobacteriaceae</taxon>
        <taxon>Heliobacterium</taxon>
    </lineage>
</organism>
<dbReference type="Pfam" id="PF00535">
    <property type="entry name" value="Glycos_transf_2"/>
    <property type="match status" value="1"/>
</dbReference>